<evidence type="ECO:0000313" key="1">
    <source>
        <dbReference type="EMBL" id="OGZ26741.1"/>
    </source>
</evidence>
<dbReference type="Proteomes" id="UP000177740">
    <property type="component" value="Unassembled WGS sequence"/>
</dbReference>
<dbReference type="EMBL" id="MHMM01000017">
    <property type="protein sequence ID" value="OGZ26741.1"/>
    <property type="molecule type" value="Genomic_DNA"/>
</dbReference>
<proteinExistence type="predicted"/>
<evidence type="ECO:0000313" key="2">
    <source>
        <dbReference type="Proteomes" id="UP000177740"/>
    </source>
</evidence>
<accession>A0A1G2EMY7</accession>
<gene>
    <name evidence="1" type="ORF">A2365_02515</name>
</gene>
<dbReference type="AlphaFoldDB" id="A0A1G2EMY7"/>
<reference evidence="1 2" key="1">
    <citation type="journal article" date="2016" name="Nat. Commun.">
        <title>Thousands of microbial genomes shed light on interconnected biogeochemical processes in an aquifer system.</title>
        <authorList>
            <person name="Anantharaman K."/>
            <person name="Brown C.T."/>
            <person name="Hug L.A."/>
            <person name="Sharon I."/>
            <person name="Castelle C.J."/>
            <person name="Probst A.J."/>
            <person name="Thomas B.C."/>
            <person name="Singh A."/>
            <person name="Wilkins M.J."/>
            <person name="Karaoz U."/>
            <person name="Brodie E.L."/>
            <person name="Williams K.H."/>
            <person name="Hubbard S.S."/>
            <person name="Banfield J.F."/>
        </authorList>
    </citation>
    <scope>NUCLEOTIDE SEQUENCE [LARGE SCALE GENOMIC DNA]</scope>
</reference>
<sequence>MERDPDEMTAKLDTFIDEESCAWFQDQLPVESKFHVTGPAEGAFSWQVRYTVYVHPDDLEEAQTFLEEMREEERRRIDEEDGWV</sequence>
<organism evidence="1 2">
    <name type="scientific">Candidatus Nealsonbacteria bacterium RIFOXYB1_FULL_40_15</name>
    <dbReference type="NCBI Taxonomy" id="1801677"/>
    <lineage>
        <taxon>Bacteria</taxon>
        <taxon>Candidatus Nealsoniibacteriota</taxon>
    </lineage>
</organism>
<protein>
    <submittedName>
        <fullName evidence="1">Uncharacterized protein</fullName>
    </submittedName>
</protein>
<comment type="caution">
    <text evidence="1">The sequence shown here is derived from an EMBL/GenBank/DDBJ whole genome shotgun (WGS) entry which is preliminary data.</text>
</comment>
<name>A0A1G2EMY7_9BACT</name>